<dbReference type="InterPro" id="IPR006119">
    <property type="entry name" value="Resolv_N"/>
</dbReference>
<dbReference type="InterPro" id="IPR050639">
    <property type="entry name" value="SSR_resolvase"/>
</dbReference>
<dbReference type="InterPro" id="IPR006118">
    <property type="entry name" value="Recombinase_CS"/>
</dbReference>
<proteinExistence type="predicted"/>
<name>T1AWH5_9ZZZZ</name>
<dbReference type="InterPro" id="IPR036162">
    <property type="entry name" value="Resolvase-like_N_sf"/>
</dbReference>
<dbReference type="GO" id="GO:0015074">
    <property type="term" value="P:DNA integration"/>
    <property type="evidence" value="ECO:0007669"/>
    <property type="project" value="UniProtKB-KW"/>
</dbReference>
<dbReference type="SUPFAM" id="SSF53041">
    <property type="entry name" value="Resolvase-like"/>
    <property type="match status" value="1"/>
</dbReference>
<feature type="domain" description="Resolvase/invertase-type recombinase catalytic" evidence="4">
    <location>
        <begin position="15"/>
        <end position="86"/>
    </location>
</feature>
<sequence>MFGAKVLLGVQLGQSAALYCRVSTADQTCARQERDLRAFAKKAGYKVVGVWKETASGVKDERAERKKVLALAQSRKVDVILVTELT</sequence>
<accession>T1AWH5</accession>
<dbReference type="PANTHER" id="PTHR30461:SF2">
    <property type="entry name" value="SERINE RECOMBINASE PINE-RELATED"/>
    <property type="match status" value="1"/>
</dbReference>
<evidence type="ECO:0000259" key="4">
    <source>
        <dbReference type="PROSITE" id="PS51736"/>
    </source>
</evidence>
<dbReference type="GO" id="GO:0000150">
    <property type="term" value="F:DNA strand exchange activity"/>
    <property type="evidence" value="ECO:0007669"/>
    <property type="project" value="InterPro"/>
</dbReference>
<protein>
    <submittedName>
        <fullName evidence="5">Resolvase</fullName>
    </submittedName>
</protein>
<evidence type="ECO:0000256" key="2">
    <source>
        <dbReference type="ARBA" id="ARBA00023125"/>
    </source>
</evidence>
<dbReference type="PROSITE" id="PS00397">
    <property type="entry name" value="RECOMBINASES_1"/>
    <property type="match status" value="1"/>
</dbReference>
<dbReference type="Gene3D" id="3.40.50.1390">
    <property type="entry name" value="Resolvase, N-terminal catalytic domain"/>
    <property type="match status" value="1"/>
</dbReference>
<dbReference type="Pfam" id="PF00239">
    <property type="entry name" value="Resolvase"/>
    <property type="match status" value="1"/>
</dbReference>
<evidence type="ECO:0000256" key="3">
    <source>
        <dbReference type="ARBA" id="ARBA00023172"/>
    </source>
</evidence>
<dbReference type="AlphaFoldDB" id="T1AWH5"/>
<keyword evidence="2" id="KW-0238">DNA-binding</keyword>
<dbReference type="PANTHER" id="PTHR30461">
    <property type="entry name" value="DNA-INVERTASE FROM LAMBDOID PROPHAGE"/>
    <property type="match status" value="1"/>
</dbReference>
<reference evidence="5" key="1">
    <citation type="submission" date="2013-08" db="EMBL/GenBank/DDBJ databases">
        <authorList>
            <person name="Mendez C."/>
            <person name="Richter M."/>
            <person name="Ferrer M."/>
            <person name="Sanchez J."/>
        </authorList>
    </citation>
    <scope>NUCLEOTIDE SEQUENCE</scope>
</reference>
<organism evidence="5">
    <name type="scientific">mine drainage metagenome</name>
    <dbReference type="NCBI Taxonomy" id="410659"/>
    <lineage>
        <taxon>unclassified sequences</taxon>
        <taxon>metagenomes</taxon>
        <taxon>ecological metagenomes</taxon>
    </lineage>
</organism>
<keyword evidence="3" id="KW-0233">DNA recombination</keyword>
<keyword evidence="1" id="KW-0229">DNA integration</keyword>
<evidence type="ECO:0000256" key="1">
    <source>
        <dbReference type="ARBA" id="ARBA00022908"/>
    </source>
</evidence>
<reference evidence="5" key="2">
    <citation type="journal article" date="2014" name="ISME J.">
        <title>Microbial stratification in low pH oxic and suboxic macroscopic growths along an acid mine drainage.</title>
        <authorList>
            <person name="Mendez-Garcia C."/>
            <person name="Mesa V."/>
            <person name="Sprenger R.R."/>
            <person name="Richter M."/>
            <person name="Diez M.S."/>
            <person name="Solano J."/>
            <person name="Bargiela R."/>
            <person name="Golyshina O.V."/>
            <person name="Manteca A."/>
            <person name="Ramos J.L."/>
            <person name="Gallego J.R."/>
            <person name="Llorente I."/>
            <person name="Martins Dos Santos V.A."/>
            <person name="Jensen O.N."/>
            <person name="Pelaez A.I."/>
            <person name="Sanchez J."/>
            <person name="Ferrer M."/>
        </authorList>
    </citation>
    <scope>NUCLEOTIDE SEQUENCE</scope>
</reference>
<feature type="non-terminal residue" evidence="5">
    <location>
        <position position="86"/>
    </location>
</feature>
<evidence type="ECO:0000313" key="5">
    <source>
        <dbReference type="EMBL" id="EQD46440.1"/>
    </source>
</evidence>
<dbReference type="GO" id="GO:0003677">
    <property type="term" value="F:DNA binding"/>
    <property type="evidence" value="ECO:0007669"/>
    <property type="project" value="UniProtKB-KW"/>
</dbReference>
<dbReference type="PROSITE" id="PS51736">
    <property type="entry name" value="RECOMBINASES_3"/>
    <property type="match status" value="1"/>
</dbReference>
<gene>
    <name evidence="5" type="ORF">B1A_14619</name>
</gene>
<dbReference type="EMBL" id="AUZX01010732">
    <property type="protein sequence ID" value="EQD46440.1"/>
    <property type="molecule type" value="Genomic_DNA"/>
</dbReference>
<comment type="caution">
    <text evidence="5">The sequence shown here is derived from an EMBL/GenBank/DDBJ whole genome shotgun (WGS) entry which is preliminary data.</text>
</comment>